<reference evidence="2 3" key="1">
    <citation type="submission" date="2024-01" db="EMBL/GenBank/DDBJ databases">
        <title>The complete chloroplast genome sequence of Lithospermum erythrorhizon: insights into the phylogenetic relationship among Boraginaceae species and the maternal lineages of purple gromwells.</title>
        <authorList>
            <person name="Okada T."/>
            <person name="Watanabe K."/>
        </authorList>
    </citation>
    <scope>NUCLEOTIDE SEQUENCE [LARGE SCALE GENOMIC DNA]</scope>
</reference>
<name>A0AAV3R2R1_LITER</name>
<keyword evidence="3" id="KW-1185">Reference proteome</keyword>
<dbReference type="EMBL" id="BAABME010007367">
    <property type="protein sequence ID" value="GAA0170722.1"/>
    <property type="molecule type" value="Genomic_DNA"/>
</dbReference>
<sequence>MQEELQALKINQTWTLVQLPRGKKPISSRWVFKLKRKSDGSVERYKARLVAKGYNQVKGEDYVDSFSSVAKLVTVRLMLAIIAAKGWLIHQLDVNNICLHGTLNEVVYMRPPPGLPTHGDHRLCKLRKSLYGLKQVSRQ</sequence>
<organism evidence="2 3">
    <name type="scientific">Lithospermum erythrorhizon</name>
    <name type="common">Purple gromwell</name>
    <name type="synonym">Lithospermum officinale var. erythrorhizon</name>
    <dbReference type="NCBI Taxonomy" id="34254"/>
    <lineage>
        <taxon>Eukaryota</taxon>
        <taxon>Viridiplantae</taxon>
        <taxon>Streptophyta</taxon>
        <taxon>Embryophyta</taxon>
        <taxon>Tracheophyta</taxon>
        <taxon>Spermatophyta</taxon>
        <taxon>Magnoliopsida</taxon>
        <taxon>eudicotyledons</taxon>
        <taxon>Gunneridae</taxon>
        <taxon>Pentapetalae</taxon>
        <taxon>asterids</taxon>
        <taxon>lamiids</taxon>
        <taxon>Boraginales</taxon>
        <taxon>Boraginaceae</taxon>
        <taxon>Boraginoideae</taxon>
        <taxon>Lithospermeae</taxon>
        <taxon>Lithospermum</taxon>
    </lineage>
</organism>
<protein>
    <submittedName>
        <fullName evidence="2">Transmembrane signal receptor</fullName>
    </submittedName>
</protein>
<dbReference type="AlphaFoldDB" id="A0AAV3R2R1"/>
<dbReference type="InterPro" id="IPR013103">
    <property type="entry name" value="RVT_2"/>
</dbReference>
<dbReference type="Proteomes" id="UP001454036">
    <property type="component" value="Unassembled WGS sequence"/>
</dbReference>
<evidence type="ECO:0000259" key="1">
    <source>
        <dbReference type="Pfam" id="PF07727"/>
    </source>
</evidence>
<accession>A0AAV3R2R1</accession>
<keyword evidence="2" id="KW-0812">Transmembrane</keyword>
<proteinExistence type="predicted"/>
<comment type="caution">
    <text evidence="2">The sequence shown here is derived from an EMBL/GenBank/DDBJ whole genome shotgun (WGS) entry which is preliminary data.</text>
</comment>
<keyword evidence="2" id="KW-0472">Membrane</keyword>
<gene>
    <name evidence="2" type="ORF">LIER_24921</name>
</gene>
<keyword evidence="2" id="KW-0675">Receptor</keyword>
<evidence type="ECO:0000313" key="2">
    <source>
        <dbReference type="EMBL" id="GAA0170722.1"/>
    </source>
</evidence>
<feature type="domain" description="Reverse transcriptase Ty1/copia-type" evidence="1">
    <location>
        <begin position="11"/>
        <end position="137"/>
    </location>
</feature>
<evidence type="ECO:0000313" key="3">
    <source>
        <dbReference type="Proteomes" id="UP001454036"/>
    </source>
</evidence>
<dbReference type="Pfam" id="PF07727">
    <property type="entry name" value="RVT_2"/>
    <property type="match status" value="1"/>
</dbReference>